<dbReference type="PROSITE" id="PS51387">
    <property type="entry name" value="FAD_PCMH"/>
    <property type="match status" value="1"/>
</dbReference>
<reference evidence="7" key="1">
    <citation type="submission" date="2022-10" db="EMBL/GenBank/DDBJ databases">
        <title>The complete genomes of actinobacterial strains from the NBC collection.</title>
        <authorList>
            <person name="Joergensen T.S."/>
            <person name="Alvarez Arevalo M."/>
            <person name="Sterndorff E.B."/>
            <person name="Faurdal D."/>
            <person name="Vuksanovic O."/>
            <person name="Mourched A.-S."/>
            <person name="Charusanti P."/>
            <person name="Shaw S."/>
            <person name="Blin K."/>
            <person name="Weber T."/>
        </authorList>
    </citation>
    <scope>NUCLEOTIDE SEQUENCE</scope>
    <source>
        <strain evidence="7">NBC_01482</strain>
    </source>
</reference>
<dbReference type="InterPro" id="IPR036318">
    <property type="entry name" value="FAD-bd_PCMH-like_sf"/>
</dbReference>
<dbReference type="InterPro" id="IPR050416">
    <property type="entry name" value="FAD-linked_Oxidoreductase"/>
</dbReference>
<evidence type="ECO:0000256" key="2">
    <source>
        <dbReference type="ARBA" id="ARBA00005466"/>
    </source>
</evidence>
<dbReference type="InterPro" id="IPR012951">
    <property type="entry name" value="BBE"/>
</dbReference>
<evidence type="ECO:0000256" key="5">
    <source>
        <dbReference type="ARBA" id="ARBA00023002"/>
    </source>
</evidence>
<comment type="similarity">
    <text evidence="2">Belongs to the oxygen-dependent FAD-linked oxidoreductase family.</text>
</comment>
<dbReference type="InterPro" id="IPR016167">
    <property type="entry name" value="FAD-bd_PCMH_sub1"/>
</dbReference>
<keyword evidence="3" id="KW-0285">Flavoprotein</keyword>
<dbReference type="Pfam" id="PF01565">
    <property type="entry name" value="FAD_binding_4"/>
    <property type="match status" value="1"/>
</dbReference>
<evidence type="ECO:0000313" key="7">
    <source>
        <dbReference type="EMBL" id="WUV43499.1"/>
    </source>
</evidence>
<dbReference type="Gene3D" id="3.30.43.10">
    <property type="entry name" value="Uridine Diphospho-n-acetylenolpyruvylglucosamine Reductase, domain 2"/>
    <property type="match status" value="1"/>
</dbReference>
<dbReference type="SUPFAM" id="SSF56176">
    <property type="entry name" value="FAD-binding/transporter-associated domain-like"/>
    <property type="match status" value="1"/>
</dbReference>
<comment type="cofactor">
    <cofactor evidence="1">
        <name>FAD</name>
        <dbReference type="ChEBI" id="CHEBI:57692"/>
    </cofactor>
</comment>
<protein>
    <submittedName>
        <fullName evidence="7">FAD-binding oxidoreductase</fullName>
    </submittedName>
</protein>
<dbReference type="InterPro" id="IPR006094">
    <property type="entry name" value="Oxid_FAD_bind_N"/>
</dbReference>
<dbReference type="PANTHER" id="PTHR42973:SF39">
    <property type="entry name" value="FAD-BINDING PCMH-TYPE DOMAIN-CONTAINING PROTEIN"/>
    <property type="match status" value="1"/>
</dbReference>
<dbReference type="RefSeq" id="WP_329405919.1">
    <property type="nucleotide sequence ID" value="NZ_CP109441.1"/>
</dbReference>
<keyword evidence="5" id="KW-0560">Oxidoreductase</keyword>
<keyword evidence="4" id="KW-0274">FAD</keyword>
<feature type="domain" description="FAD-binding PCMH-type" evidence="6">
    <location>
        <begin position="34"/>
        <end position="204"/>
    </location>
</feature>
<dbReference type="InterPro" id="IPR016166">
    <property type="entry name" value="FAD-bd_PCMH"/>
</dbReference>
<evidence type="ECO:0000313" key="8">
    <source>
        <dbReference type="Proteomes" id="UP001432062"/>
    </source>
</evidence>
<dbReference type="EMBL" id="CP109441">
    <property type="protein sequence ID" value="WUV43499.1"/>
    <property type="molecule type" value="Genomic_DNA"/>
</dbReference>
<gene>
    <name evidence="7" type="ORF">OG563_30315</name>
</gene>
<sequence length="449" mass="47930">MTVHAAELTAFFRGRIVDPTHPAYNDRRRIWKGLSRYPALIADCADATDVRCVVDFAAGAGIPLAVVGAGHDVAARSMPDNALVASTGAMSGISIDPDRRLARVGAGVRWGSLVSAAARYGLATTGASVATVGVAGFALHGGLGWLMRRYGTACDNVQAVQMVTADGRLRTVDTDTEPDLFWAVRGAGSNFGVVTALTLRLHPVDRVVAGVMLYPATKARAVLQAYREITARAGDELVTHFYYSGNPDGSHSVGIGLCHSGAADAMANILAPLAPLGIPQHDSVREMGTAELQVVHDSSTPPGARYHLRGHYLSELSDQVIDVIVEQCRTLSAPFTQIFLEHLGGAVGRVPERDTAFGGRTARYSFLVVNGWDTAQDDLAQVAWTRAFGAAVAPHAAPGAYVNYLDDDEDHRIPGAYGDAYPRLRSLKRIYDPANMFRFNRNVPPEAGQ</sequence>
<evidence type="ECO:0000256" key="4">
    <source>
        <dbReference type="ARBA" id="ARBA00022827"/>
    </source>
</evidence>
<keyword evidence="8" id="KW-1185">Reference proteome</keyword>
<dbReference type="InterPro" id="IPR016169">
    <property type="entry name" value="FAD-bd_PCMH_sub2"/>
</dbReference>
<proteinExistence type="inferred from homology"/>
<dbReference type="Proteomes" id="UP001432062">
    <property type="component" value="Chromosome"/>
</dbReference>
<name>A0ABZ1YJW7_9NOCA</name>
<organism evidence="7 8">
    <name type="scientific">Nocardia vinacea</name>
    <dbReference type="NCBI Taxonomy" id="96468"/>
    <lineage>
        <taxon>Bacteria</taxon>
        <taxon>Bacillati</taxon>
        <taxon>Actinomycetota</taxon>
        <taxon>Actinomycetes</taxon>
        <taxon>Mycobacteriales</taxon>
        <taxon>Nocardiaceae</taxon>
        <taxon>Nocardia</taxon>
    </lineage>
</organism>
<accession>A0ABZ1YJW7</accession>
<evidence type="ECO:0000256" key="1">
    <source>
        <dbReference type="ARBA" id="ARBA00001974"/>
    </source>
</evidence>
<dbReference type="Gene3D" id="3.40.462.20">
    <property type="match status" value="1"/>
</dbReference>
<evidence type="ECO:0000259" key="6">
    <source>
        <dbReference type="PROSITE" id="PS51387"/>
    </source>
</evidence>
<dbReference type="PANTHER" id="PTHR42973">
    <property type="entry name" value="BINDING OXIDOREDUCTASE, PUTATIVE (AFU_ORTHOLOGUE AFUA_1G17690)-RELATED"/>
    <property type="match status" value="1"/>
</dbReference>
<dbReference type="Gene3D" id="3.30.465.10">
    <property type="match status" value="1"/>
</dbReference>
<dbReference type="Pfam" id="PF08031">
    <property type="entry name" value="BBE"/>
    <property type="match status" value="1"/>
</dbReference>
<evidence type="ECO:0000256" key="3">
    <source>
        <dbReference type="ARBA" id="ARBA00022630"/>
    </source>
</evidence>